<proteinExistence type="predicted"/>
<evidence type="ECO:0000256" key="3">
    <source>
        <dbReference type="PROSITE-ProRule" id="PRU00023"/>
    </source>
</evidence>
<dbReference type="RefSeq" id="XP_060440845.1">
    <property type="nucleotide sequence ID" value="XM_060585279.1"/>
</dbReference>
<dbReference type="SMART" id="SM00248">
    <property type="entry name" value="ANK"/>
    <property type="match status" value="5"/>
</dbReference>
<dbReference type="PROSITE" id="PS50297">
    <property type="entry name" value="ANK_REP_REGION"/>
    <property type="match status" value="2"/>
</dbReference>
<evidence type="ECO:0000256" key="2">
    <source>
        <dbReference type="ARBA" id="ARBA00023043"/>
    </source>
</evidence>
<dbReference type="InterPro" id="IPR036770">
    <property type="entry name" value="Ankyrin_rpt-contain_sf"/>
</dbReference>
<name>A0AAI9ZJS7_9PEZI</name>
<keyword evidence="5" id="KW-1185">Reference proteome</keyword>
<sequence length="900" mass="101395">MAELFGIAAGVAGFVSLSVQIGEGVSKLRAIRDSAGKAATDISTLIRELDLLTHVMQDVIAHASSRNDSVIQHCQADCDQVVRDLKSLITKIPRTSKSAMKASALKLLAFRDWTENVTALQRSIQGAKINLILITTSRNSNQLNELTLVSQLHTSIATADPPGEPASELVSTAASDSTQSLTASVGTVSRRRQLKTRPKRNCLSRPCSCVCHRTSRTKSRFWALEYTPWGAFQQSCDLEACTATKYGASVRLALSQLGIRWAVELEVYAITAAGKFSLRPSLEVEQIVPYTSPGFEIIWRCETSRISFEEASRSLRQLHEADPYGFKRHVNPGGKSYIEEVLRYPWRMGKNQIQWKLLRLFMQEFEMTKGTESAAFLVQCAKWIGEGPHLDLLETLLHLGYDISEVVGDFQDWPQLSSPNWMSEEHTPDPFFIEYFGIVCKQNQGFAGLTPLHEAILLESTDVVVKWISKSRKDEKNSLGQTPLHLAVADPQRMGALIEAGHNVNSTDIHGITPLMYAAAANQAESAILLIEAGASINAVDTMYRRDFLYYAAARRHWRFIIKFLLLLEDLAEDLAEKGIVETWAQSAVILYHVIYPSWYEDHEISLHQLLMKCSTANFTFDNITFGTKDNCLLHYNTSITDFGVLLENGFELFNHMNSHGQTPLMVAAKFCEPDLVKKLVEVGADVNLKDSYHRTALHFALSKVQNNLDHGFWIAMEIMRILLARGADVFTTDGCICPCSSGGRLSAIDLINSSAYWRQSRWGKSLVGAIELLCLTTEYRGEQEGKDLLLYFLQREKHEELGMSHLCLQRHPSDGLYGFTDSSRSVRLQDEDIDAIMDEESEFLDILEIEMEESNAKNYEQLLNDWFYQMKRRFEKLVEEEESESIKKRAKVNDQIKVL</sequence>
<evidence type="ECO:0008006" key="6">
    <source>
        <dbReference type="Google" id="ProtNLM"/>
    </source>
</evidence>
<dbReference type="Pfam" id="PF12796">
    <property type="entry name" value="Ank_2"/>
    <property type="match status" value="2"/>
</dbReference>
<comment type="caution">
    <text evidence="4">The sequence shown here is derived from an EMBL/GenBank/DDBJ whole genome shotgun (WGS) entry which is preliminary data.</text>
</comment>
<dbReference type="PROSITE" id="PS50088">
    <property type="entry name" value="ANK_REPEAT"/>
    <property type="match status" value="2"/>
</dbReference>
<organism evidence="4 5">
    <name type="scientific">Colletotrichum phormii</name>
    <dbReference type="NCBI Taxonomy" id="359342"/>
    <lineage>
        <taxon>Eukaryota</taxon>
        <taxon>Fungi</taxon>
        <taxon>Dikarya</taxon>
        <taxon>Ascomycota</taxon>
        <taxon>Pezizomycotina</taxon>
        <taxon>Sordariomycetes</taxon>
        <taxon>Hypocreomycetidae</taxon>
        <taxon>Glomerellales</taxon>
        <taxon>Glomerellaceae</taxon>
        <taxon>Colletotrichum</taxon>
        <taxon>Colletotrichum acutatum species complex</taxon>
    </lineage>
</organism>
<dbReference type="SUPFAM" id="SSF48403">
    <property type="entry name" value="Ankyrin repeat"/>
    <property type="match status" value="1"/>
</dbReference>
<dbReference type="Proteomes" id="UP001243989">
    <property type="component" value="Unassembled WGS sequence"/>
</dbReference>
<evidence type="ECO:0000313" key="5">
    <source>
        <dbReference type="Proteomes" id="UP001243989"/>
    </source>
</evidence>
<dbReference type="InterPro" id="IPR002110">
    <property type="entry name" value="Ankyrin_rpt"/>
</dbReference>
<reference evidence="4" key="1">
    <citation type="submission" date="2021-06" db="EMBL/GenBank/DDBJ databases">
        <title>Comparative genomics, transcriptomics and evolutionary studies reveal genomic signatures of adaptation to plant cell wall in hemibiotrophic fungi.</title>
        <authorList>
            <consortium name="DOE Joint Genome Institute"/>
            <person name="Baroncelli R."/>
            <person name="Diaz J.F."/>
            <person name="Benocci T."/>
            <person name="Peng M."/>
            <person name="Battaglia E."/>
            <person name="Haridas S."/>
            <person name="Andreopoulos W."/>
            <person name="Labutti K."/>
            <person name="Pangilinan J."/>
            <person name="Floch G.L."/>
            <person name="Makela M.R."/>
            <person name="Henrissat B."/>
            <person name="Grigoriev I.V."/>
            <person name="Crouch J.A."/>
            <person name="De Vries R.P."/>
            <person name="Sukno S.A."/>
            <person name="Thon M.R."/>
        </authorList>
    </citation>
    <scope>NUCLEOTIDE SEQUENCE</scope>
    <source>
        <strain evidence="4">CBS 102054</strain>
    </source>
</reference>
<dbReference type="Gene3D" id="1.25.40.20">
    <property type="entry name" value="Ankyrin repeat-containing domain"/>
    <property type="match status" value="2"/>
</dbReference>
<gene>
    <name evidence="4" type="ORF">BDP81DRAFT_329073</name>
</gene>
<dbReference type="PANTHER" id="PTHR24198:SF165">
    <property type="entry name" value="ANKYRIN REPEAT-CONTAINING PROTEIN-RELATED"/>
    <property type="match status" value="1"/>
</dbReference>
<dbReference type="GeneID" id="85470141"/>
<evidence type="ECO:0000313" key="4">
    <source>
        <dbReference type="EMBL" id="KAK1624850.1"/>
    </source>
</evidence>
<dbReference type="PANTHER" id="PTHR24198">
    <property type="entry name" value="ANKYRIN REPEAT AND PROTEIN KINASE DOMAIN-CONTAINING PROTEIN"/>
    <property type="match status" value="1"/>
</dbReference>
<evidence type="ECO:0000256" key="1">
    <source>
        <dbReference type="ARBA" id="ARBA00022737"/>
    </source>
</evidence>
<protein>
    <recommendedName>
        <fullName evidence="6">Fungal N-terminal domain-containing protein</fullName>
    </recommendedName>
</protein>
<accession>A0AAI9ZJS7</accession>
<feature type="repeat" description="ANK" evidence="3">
    <location>
        <begin position="510"/>
        <end position="542"/>
    </location>
</feature>
<dbReference type="EMBL" id="JAHMHQ010000022">
    <property type="protein sequence ID" value="KAK1624850.1"/>
    <property type="molecule type" value="Genomic_DNA"/>
</dbReference>
<feature type="repeat" description="ANK" evidence="3">
    <location>
        <begin position="660"/>
        <end position="692"/>
    </location>
</feature>
<keyword evidence="2 3" id="KW-0040">ANK repeat</keyword>
<keyword evidence="1" id="KW-0677">Repeat</keyword>
<dbReference type="AlphaFoldDB" id="A0AAI9ZJS7"/>